<dbReference type="InterPro" id="IPR010730">
    <property type="entry name" value="HET"/>
</dbReference>
<organism evidence="2 3">
    <name type="scientific">Staphylotrichum longicolle</name>
    <dbReference type="NCBI Taxonomy" id="669026"/>
    <lineage>
        <taxon>Eukaryota</taxon>
        <taxon>Fungi</taxon>
        <taxon>Dikarya</taxon>
        <taxon>Ascomycota</taxon>
        <taxon>Pezizomycotina</taxon>
        <taxon>Sordariomycetes</taxon>
        <taxon>Sordariomycetidae</taxon>
        <taxon>Sordariales</taxon>
        <taxon>Chaetomiaceae</taxon>
        <taxon>Staphylotrichum</taxon>
    </lineage>
</organism>
<proteinExistence type="predicted"/>
<feature type="domain" description="Heterokaryon incompatibility" evidence="1">
    <location>
        <begin position="52"/>
        <end position="202"/>
    </location>
</feature>
<comment type="caution">
    <text evidence="2">The sequence shown here is derived from an EMBL/GenBank/DDBJ whole genome shotgun (WGS) entry which is preliminary data.</text>
</comment>
<dbReference type="PANTHER" id="PTHR24148:SF73">
    <property type="entry name" value="HET DOMAIN PROTEIN (AFU_ORTHOLOGUE AFUA_8G01020)"/>
    <property type="match status" value="1"/>
</dbReference>
<dbReference type="PANTHER" id="PTHR24148">
    <property type="entry name" value="ANKYRIN REPEAT DOMAIN-CONTAINING PROTEIN 39 HOMOLOG-RELATED"/>
    <property type="match status" value="1"/>
</dbReference>
<name>A0AAD4HWR3_9PEZI</name>
<evidence type="ECO:0000313" key="2">
    <source>
        <dbReference type="EMBL" id="KAG7285690.1"/>
    </source>
</evidence>
<accession>A0AAD4HWR3</accession>
<sequence>MDSFHAQGARPPHRPLQLDEIRIVTLLPGAFADPIVCTLEHTNLKNAGTTTYEAVSYTWGDPTLTQRITLNSAPYPVTANLFSALTYLRDRNNPLRLWIDSLCINQQDLAERSAQVGRMRDIFASATQVNVWLGDYGGLPKSDWHLAFQYMLACNDWRTRPPRTAAEKHQMDTVEIRHARGKDVMEGLLGRAWFRRVWVVQEIAVRHWRDDDEKVKLLVGHLSVPWFVMAGAFGHLLYIRGSQEDGMLPPSYTRQNGLCSIEKAWQYKHRLTELAKEGKYVGFGEQLAMYLSRFTQFGTTDQRDRLYSLLGMLVGNEMVPERLAPDYSKSVSTVFHEYTAWMLREGTCIDVLGLSSGPQPGVPSWVPDFVGRRGVFSRNLDDTNPVNLLDGDRLLQIEALPIAMVATLGPRCRILDESRGKTALDATPEEASQVFMTECRQYLSDCEKILADEVLRGHSNSLSKQSVLRSMKGMAKKVVGTSKAVSDISSMGTARQCLNKYFDNSFSASLMDSHWETQRSREQLYDLIIAKPTDAIQDKRTPAVKSYARYIADEFDKYSLFICEDGEVDFCRSTSIAPQPGDMLCLLRGSTHRYILRPVGSTEQWTLVGTAYMDAEFSQDWRRYGTDKEKEMRQSWAAMWKMHKDNGDVIPVVVR</sequence>
<dbReference type="InterPro" id="IPR052895">
    <property type="entry name" value="HetReg/Transcr_Mod"/>
</dbReference>
<evidence type="ECO:0000313" key="3">
    <source>
        <dbReference type="Proteomes" id="UP001197093"/>
    </source>
</evidence>
<evidence type="ECO:0000259" key="1">
    <source>
        <dbReference type="Pfam" id="PF06985"/>
    </source>
</evidence>
<dbReference type="Pfam" id="PF06985">
    <property type="entry name" value="HET"/>
    <property type="match status" value="1"/>
</dbReference>
<keyword evidence="3" id="KW-1185">Reference proteome</keyword>
<dbReference type="Proteomes" id="UP001197093">
    <property type="component" value="Unassembled WGS sequence"/>
</dbReference>
<protein>
    <recommendedName>
        <fullName evidence="1">Heterokaryon incompatibility domain-containing protein</fullName>
    </recommendedName>
</protein>
<dbReference type="EMBL" id="JAHCVI010000004">
    <property type="protein sequence ID" value="KAG7285690.1"/>
    <property type="molecule type" value="Genomic_DNA"/>
</dbReference>
<dbReference type="AlphaFoldDB" id="A0AAD4HWR3"/>
<reference evidence="2" key="1">
    <citation type="submission" date="2023-02" db="EMBL/GenBank/DDBJ databases">
        <authorList>
            <person name="Palmer J.M."/>
        </authorList>
    </citation>
    <scope>NUCLEOTIDE SEQUENCE</scope>
    <source>
        <strain evidence="2">FW57</strain>
    </source>
</reference>
<gene>
    <name evidence="2" type="ORF">NEMBOFW57_007983</name>
</gene>